<dbReference type="Proteomes" id="UP000237105">
    <property type="component" value="Unassembled WGS sequence"/>
</dbReference>
<evidence type="ECO:0000313" key="2">
    <source>
        <dbReference type="EMBL" id="PON41389.1"/>
    </source>
</evidence>
<evidence type="ECO:0000313" key="3">
    <source>
        <dbReference type="Proteomes" id="UP000237105"/>
    </source>
</evidence>
<name>A0A2P5AXX4_PARAD</name>
<comment type="caution">
    <text evidence="2">The sequence shown here is derived from an EMBL/GenBank/DDBJ whole genome shotgun (WGS) entry which is preliminary data.</text>
</comment>
<accession>A0A2P5AXX4</accession>
<feature type="region of interest" description="Disordered" evidence="1">
    <location>
        <begin position="32"/>
        <end position="98"/>
    </location>
</feature>
<protein>
    <submittedName>
        <fullName evidence="2">Uncharacterized protein</fullName>
    </submittedName>
</protein>
<dbReference type="AlphaFoldDB" id="A0A2P5AXX4"/>
<sequence length="98" mass="10754">MERVLGYRAGHAKGIGQIMERVLGYQAGHAKGIGPLLKGTSKKQRDYSSFTSTTSSSRPPQHPMVEPLPHIDIPPPPTLPPGFDEPTPPEPRMEDDRD</sequence>
<keyword evidence="3" id="KW-1185">Reference proteome</keyword>
<reference evidence="3" key="1">
    <citation type="submission" date="2016-06" db="EMBL/GenBank/DDBJ databases">
        <title>Parallel loss of symbiosis genes in relatives of nitrogen-fixing non-legume Parasponia.</title>
        <authorList>
            <person name="Van Velzen R."/>
            <person name="Holmer R."/>
            <person name="Bu F."/>
            <person name="Rutten L."/>
            <person name="Van Zeijl A."/>
            <person name="Liu W."/>
            <person name="Santuari L."/>
            <person name="Cao Q."/>
            <person name="Sharma T."/>
            <person name="Shen D."/>
            <person name="Roswanjaya Y."/>
            <person name="Wardhani T."/>
            <person name="Kalhor M.S."/>
            <person name="Jansen J."/>
            <person name="Van den Hoogen J."/>
            <person name="Gungor B."/>
            <person name="Hartog M."/>
            <person name="Hontelez J."/>
            <person name="Verver J."/>
            <person name="Yang W.-C."/>
            <person name="Schijlen E."/>
            <person name="Repin R."/>
            <person name="Schilthuizen M."/>
            <person name="Schranz E."/>
            <person name="Heidstra R."/>
            <person name="Miyata K."/>
            <person name="Fedorova E."/>
            <person name="Kohlen W."/>
            <person name="Bisseling T."/>
            <person name="Smit S."/>
            <person name="Geurts R."/>
        </authorList>
    </citation>
    <scope>NUCLEOTIDE SEQUENCE [LARGE SCALE GENOMIC DNA]</scope>
    <source>
        <strain evidence="3">cv. WU1-14</strain>
    </source>
</reference>
<evidence type="ECO:0000256" key="1">
    <source>
        <dbReference type="SAM" id="MobiDB-lite"/>
    </source>
</evidence>
<feature type="compositionally biased region" description="Low complexity" evidence="1">
    <location>
        <begin position="48"/>
        <end position="57"/>
    </location>
</feature>
<gene>
    <name evidence="2" type="ORF">PanWU01x14_289830</name>
</gene>
<organism evidence="2 3">
    <name type="scientific">Parasponia andersonii</name>
    <name type="common">Sponia andersonii</name>
    <dbReference type="NCBI Taxonomy" id="3476"/>
    <lineage>
        <taxon>Eukaryota</taxon>
        <taxon>Viridiplantae</taxon>
        <taxon>Streptophyta</taxon>
        <taxon>Embryophyta</taxon>
        <taxon>Tracheophyta</taxon>
        <taxon>Spermatophyta</taxon>
        <taxon>Magnoliopsida</taxon>
        <taxon>eudicotyledons</taxon>
        <taxon>Gunneridae</taxon>
        <taxon>Pentapetalae</taxon>
        <taxon>rosids</taxon>
        <taxon>fabids</taxon>
        <taxon>Rosales</taxon>
        <taxon>Cannabaceae</taxon>
        <taxon>Parasponia</taxon>
    </lineage>
</organism>
<proteinExistence type="predicted"/>
<dbReference type="EMBL" id="JXTB01000416">
    <property type="protein sequence ID" value="PON41389.1"/>
    <property type="molecule type" value="Genomic_DNA"/>
</dbReference>